<name>A0ABR7W0N2_9FLAO</name>
<evidence type="ECO:0008006" key="3">
    <source>
        <dbReference type="Google" id="ProtNLM"/>
    </source>
</evidence>
<evidence type="ECO:0000313" key="1">
    <source>
        <dbReference type="EMBL" id="MBD1260453.1"/>
    </source>
</evidence>
<dbReference type="RefSeq" id="WP_109648825.1">
    <property type="nucleotide sequence ID" value="NZ_JACWLN010000002.1"/>
</dbReference>
<sequence length="285" mass="32258">MWKTTIALLSVFMLNSCANYGQLSYVAKLPKKLKENSGMITLNDSLVWLIEDHGNENEIYQVDFKGNLVRELKVKNAHNEDWEDLTKDLNKNIFIGDFGNNDNKRKDLTIYKIPNPEITKDKKTEAEKIKFSYPNQKEFPPSAAEMNFDAEAFFHHNDALYIISKNRTKPFTGVASIYKVPATPGEYKAEFIGEFITCKQEGECRVTAADISPDGSTIALLGYGKLWLFSAFEWDDFSKGKMKTIDLGISTQLESVSFLDNATLLLSDEVRDDTGGNLYTIKISK</sequence>
<gene>
    <name evidence="1" type="ORF">HZY62_07625</name>
</gene>
<keyword evidence="2" id="KW-1185">Reference proteome</keyword>
<comment type="caution">
    <text evidence="1">The sequence shown here is derived from an EMBL/GenBank/DDBJ whole genome shotgun (WGS) entry which is preliminary data.</text>
</comment>
<reference evidence="1 2" key="1">
    <citation type="submission" date="2020-07" db="EMBL/GenBank/DDBJ databases">
        <title>The draft genome sequence of Maribacter polysiphoniae KCTC 22021.</title>
        <authorList>
            <person name="Mu L."/>
        </authorList>
    </citation>
    <scope>NUCLEOTIDE SEQUENCE [LARGE SCALE GENOMIC DNA]</scope>
    <source>
        <strain evidence="1 2">KCTC 22021</strain>
    </source>
</reference>
<organism evidence="1 2">
    <name type="scientific">Maribacter polysiphoniae</name>
    <dbReference type="NCBI Taxonomy" id="429344"/>
    <lineage>
        <taxon>Bacteria</taxon>
        <taxon>Pseudomonadati</taxon>
        <taxon>Bacteroidota</taxon>
        <taxon>Flavobacteriia</taxon>
        <taxon>Flavobacteriales</taxon>
        <taxon>Flavobacteriaceae</taxon>
        <taxon>Maribacter</taxon>
    </lineage>
</organism>
<proteinExistence type="predicted"/>
<dbReference type="EMBL" id="JACWLN010000002">
    <property type="protein sequence ID" value="MBD1260453.1"/>
    <property type="molecule type" value="Genomic_DNA"/>
</dbReference>
<evidence type="ECO:0000313" key="2">
    <source>
        <dbReference type="Proteomes" id="UP000651837"/>
    </source>
</evidence>
<dbReference type="SUPFAM" id="SSF82171">
    <property type="entry name" value="DPP6 N-terminal domain-like"/>
    <property type="match status" value="1"/>
</dbReference>
<dbReference type="Proteomes" id="UP000651837">
    <property type="component" value="Unassembled WGS sequence"/>
</dbReference>
<accession>A0ABR7W0N2</accession>
<protein>
    <recommendedName>
        <fullName evidence="3">SdiA-regulated protein</fullName>
    </recommendedName>
</protein>